<reference evidence="1 2" key="1">
    <citation type="submission" date="2020-08" db="EMBL/GenBank/DDBJ databases">
        <title>Sequencing the genomes of 1000 actinobacteria strains.</title>
        <authorList>
            <person name="Klenk H.-P."/>
        </authorList>
    </citation>
    <scope>NUCLEOTIDE SEQUENCE [LARGE SCALE GENOMIC DNA]</scope>
    <source>
        <strain evidence="1 2">DSM 105784</strain>
    </source>
</reference>
<evidence type="ECO:0000313" key="1">
    <source>
        <dbReference type="EMBL" id="MBB5844900.1"/>
    </source>
</evidence>
<dbReference type="EMBL" id="JACHMJ010000001">
    <property type="protein sequence ID" value="MBB5844900.1"/>
    <property type="molecule type" value="Genomic_DNA"/>
</dbReference>
<proteinExistence type="predicted"/>
<comment type="caution">
    <text evidence="1">The sequence shown here is derived from an EMBL/GenBank/DDBJ whole genome shotgun (WGS) entry which is preliminary data.</text>
</comment>
<keyword evidence="2" id="KW-1185">Reference proteome</keyword>
<organism evidence="1 2">
    <name type="scientific">Conyzicola lurida</name>
    <dbReference type="NCBI Taxonomy" id="1172621"/>
    <lineage>
        <taxon>Bacteria</taxon>
        <taxon>Bacillati</taxon>
        <taxon>Actinomycetota</taxon>
        <taxon>Actinomycetes</taxon>
        <taxon>Micrococcales</taxon>
        <taxon>Microbacteriaceae</taxon>
        <taxon>Conyzicola</taxon>
    </lineage>
</organism>
<accession>A0A841ALN5</accession>
<sequence length="63" mass="6785">MDKTNEAPATERTELIGTVARLLFVTRTGELPSVWPNAPESTRARYIGEAEALAAADLLKDVG</sequence>
<dbReference type="Proteomes" id="UP000536685">
    <property type="component" value="Unassembled WGS sequence"/>
</dbReference>
<gene>
    <name evidence="1" type="ORF">HD599_003223</name>
</gene>
<dbReference type="AlphaFoldDB" id="A0A841ALN5"/>
<dbReference type="RefSeq" id="WP_184239511.1">
    <property type="nucleotide sequence ID" value="NZ_JACHMJ010000001.1"/>
</dbReference>
<name>A0A841ALN5_9MICO</name>
<evidence type="ECO:0000313" key="2">
    <source>
        <dbReference type="Proteomes" id="UP000536685"/>
    </source>
</evidence>
<protein>
    <submittedName>
        <fullName evidence="1">Uncharacterized protein</fullName>
    </submittedName>
</protein>